<keyword evidence="1" id="KW-1133">Transmembrane helix</keyword>
<dbReference type="AlphaFoldDB" id="A0A1Q5P778"/>
<dbReference type="Pfam" id="PF10958">
    <property type="entry name" value="DUF2759"/>
    <property type="match status" value="1"/>
</dbReference>
<reference evidence="2 3" key="1">
    <citation type="submission" date="2016-12" db="EMBL/GenBank/DDBJ databases">
        <title>Domibacillus sp. SAOS 44 whole genome sequencing.</title>
        <authorList>
            <person name="Verma A."/>
            <person name="Krishnamurthi S."/>
        </authorList>
    </citation>
    <scope>NUCLEOTIDE SEQUENCE [LARGE SCALE GENOMIC DNA]</scope>
    <source>
        <strain evidence="2 3">SAOS 44</strain>
    </source>
</reference>
<dbReference type="InterPro" id="IPR024490">
    <property type="entry name" value="DUF2759"/>
</dbReference>
<evidence type="ECO:0000313" key="2">
    <source>
        <dbReference type="EMBL" id="OKL38106.1"/>
    </source>
</evidence>
<evidence type="ECO:0000313" key="3">
    <source>
        <dbReference type="Proteomes" id="UP000186524"/>
    </source>
</evidence>
<dbReference type="EMBL" id="MRWQ01000001">
    <property type="protein sequence ID" value="OKL38106.1"/>
    <property type="molecule type" value="Genomic_DNA"/>
</dbReference>
<protein>
    <submittedName>
        <fullName evidence="2">DUF2759 domain-containing protein</fullName>
    </submittedName>
</protein>
<gene>
    <name evidence="2" type="ORF">BLL40_01390</name>
</gene>
<comment type="caution">
    <text evidence="2">The sequence shown here is derived from an EMBL/GenBank/DDBJ whole genome shotgun (WGS) entry which is preliminary data.</text>
</comment>
<name>A0A1Q5P778_9BACI</name>
<proteinExistence type="predicted"/>
<dbReference type="Proteomes" id="UP000186524">
    <property type="component" value="Unassembled WGS sequence"/>
</dbReference>
<dbReference type="STRING" id="1714354.BLL40_01390"/>
<keyword evidence="1" id="KW-0472">Membrane</keyword>
<dbReference type="OrthoDB" id="2355718at2"/>
<keyword evidence="1" id="KW-0812">Transmembrane</keyword>
<dbReference type="RefSeq" id="WP_073710115.1">
    <property type="nucleotide sequence ID" value="NZ_MRWQ01000001.1"/>
</dbReference>
<keyword evidence="3" id="KW-1185">Reference proteome</keyword>
<evidence type="ECO:0000256" key="1">
    <source>
        <dbReference type="SAM" id="Phobius"/>
    </source>
</evidence>
<sequence>MNGLTIIFALVAILAVFGTISALKNKNPLGILFGLGTAGVIGWFTIMTIINQGYPAAH</sequence>
<feature type="transmembrane region" description="Helical" evidence="1">
    <location>
        <begin position="32"/>
        <end position="50"/>
    </location>
</feature>
<organism evidence="2 3">
    <name type="scientific">Domibacillus mangrovi</name>
    <dbReference type="NCBI Taxonomy" id="1714354"/>
    <lineage>
        <taxon>Bacteria</taxon>
        <taxon>Bacillati</taxon>
        <taxon>Bacillota</taxon>
        <taxon>Bacilli</taxon>
        <taxon>Bacillales</taxon>
        <taxon>Bacillaceae</taxon>
        <taxon>Domibacillus</taxon>
    </lineage>
</organism>
<accession>A0A1Q5P778</accession>